<accession>T0H0B4</accession>
<gene>
    <name evidence="1" type="ORF">LEP1GSC193_0148</name>
</gene>
<evidence type="ECO:0008006" key="3">
    <source>
        <dbReference type="Google" id="ProtNLM"/>
    </source>
</evidence>
<dbReference type="AlphaFoldDB" id="T0H0B4"/>
<sequence length="40" mass="4330">MTKRGGTSLPDIFGNWSGTKGALSLFFESESIIGKDHRTS</sequence>
<keyword evidence="2" id="KW-1185">Reference proteome</keyword>
<protein>
    <recommendedName>
        <fullName evidence="3">Transposase Tn5-like N-terminal domain-containing protein</fullName>
    </recommendedName>
</protein>
<dbReference type="Proteomes" id="UP000015445">
    <property type="component" value="Unassembled WGS sequence"/>
</dbReference>
<dbReference type="EMBL" id="AOHD02000058">
    <property type="protein sequence ID" value="EQA78994.1"/>
    <property type="molecule type" value="Genomic_DNA"/>
</dbReference>
<reference evidence="1" key="1">
    <citation type="submission" date="2013-05" db="EMBL/GenBank/DDBJ databases">
        <authorList>
            <person name="Harkins D.M."/>
            <person name="Durkin A.S."/>
            <person name="Brinkac L.M."/>
            <person name="Haft D.H."/>
            <person name="Selengut J.D."/>
            <person name="Sanka R."/>
            <person name="DePew J."/>
            <person name="Purushe J."/>
            <person name="Galloway R.L."/>
            <person name="Vinetz J.M."/>
            <person name="Sutton G.G."/>
            <person name="Nierman W.C."/>
            <person name="Fouts D.E."/>
        </authorList>
    </citation>
    <scope>NUCLEOTIDE SEQUENCE [LARGE SCALE GENOMIC DNA]</scope>
    <source>
        <strain evidence="1">80-412</strain>
    </source>
</reference>
<evidence type="ECO:0000313" key="2">
    <source>
        <dbReference type="Proteomes" id="UP000015445"/>
    </source>
</evidence>
<organism evidence="1 2">
    <name type="scientific">Leptospira alstonii serovar Pingchang str. 80-412</name>
    <dbReference type="NCBI Taxonomy" id="1218564"/>
    <lineage>
        <taxon>Bacteria</taxon>
        <taxon>Pseudomonadati</taxon>
        <taxon>Spirochaetota</taxon>
        <taxon>Spirochaetia</taxon>
        <taxon>Leptospirales</taxon>
        <taxon>Leptospiraceae</taxon>
        <taxon>Leptospira</taxon>
    </lineage>
</organism>
<comment type="caution">
    <text evidence="1">The sequence shown here is derived from an EMBL/GenBank/DDBJ whole genome shotgun (WGS) entry which is preliminary data.</text>
</comment>
<name>T0H0B4_9LEPT</name>
<proteinExistence type="predicted"/>
<evidence type="ECO:0000313" key="1">
    <source>
        <dbReference type="EMBL" id="EQA78994.1"/>
    </source>
</evidence>